<evidence type="ECO:0000256" key="4">
    <source>
        <dbReference type="ARBA" id="ARBA00023002"/>
    </source>
</evidence>
<dbReference type="Gene3D" id="3.50.50.60">
    <property type="entry name" value="FAD/NAD(P)-binding domain"/>
    <property type="match status" value="1"/>
</dbReference>
<evidence type="ECO:0000256" key="2">
    <source>
        <dbReference type="ARBA" id="ARBA00022630"/>
    </source>
</evidence>
<evidence type="ECO:0000313" key="7">
    <source>
        <dbReference type="Proteomes" id="UP001238088"/>
    </source>
</evidence>
<evidence type="ECO:0000259" key="5">
    <source>
        <dbReference type="Pfam" id="PF01266"/>
    </source>
</evidence>
<comment type="cofactor">
    <cofactor evidence="1">
        <name>FAD</name>
        <dbReference type="ChEBI" id="CHEBI:57692"/>
    </cofactor>
</comment>
<dbReference type="SUPFAM" id="SSF51905">
    <property type="entry name" value="FAD/NAD(P)-binding domain"/>
    <property type="match status" value="1"/>
</dbReference>
<feature type="domain" description="FAD dependent oxidoreductase" evidence="5">
    <location>
        <begin position="6"/>
        <end position="74"/>
    </location>
</feature>
<evidence type="ECO:0000256" key="3">
    <source>
        <dbReference type="ARBA" id="ARBA00022827"/>
    </source>
</evidence>
<reference evidence="6 7" key="1">
    <citation type="submission" date="2023-07" db="EMBL/GenBank/DDBJ databases">
        <title>Genomic Encyclopedia of Type Strains, Phase IV (KMG-IV): sequencing the most valuable type-strain genomes for metagenomic binning, comparative biology and taxonomic classification.</title>
        <authorList>
            <person name="Goeker M."/>
        </authorList>
    </citation>
    <scope>NUCLEOTIDE SEQUENCE [LARGE SCALE GENOMIC DNA]</scope>
    <source>
        <strain evidence="6 7">DSM 23494</strain>
    </source>
</reference>
<comment type="caution">
    <text evidence="6">The sequence shown here is derived from an EMBL/GenBank/DDBJ whole genome shotgun (WGS) entry which is preliminary data.</text>
</comment>
<accession>A0ABU0ART9</accession>
<keyword evidence="3" id="KW-0274">FAD</keyword>
<dbReference type="Pfam" id="PF01266">
    <property type="entry name" value="DAO"/>
    <property type="match status" value="1"/>
</dbReference>
<evidence type="ECO:0000313" key="6">
    <source>
        <dbReference type="EMBL" id="MDQ0273910.1"/>
    </source>
</evidence>
<dbReference type="Proteomes" id="UP001238088">
    <property type="component" value="Unassembled WGS sequence"/>
</dbReference>
<proteinExistence type="predicted"/>
<dbReference type="PANTHER" id="PTHR10961:SF7">
    <property type="entry name" value="FAD DEPENDENT OXIDOREDUCTASE DOMAIN-CONTAINING PROTEIN"/>
    <property type="match status" value="1"/>
</dbReference>
<keyword evidence="4" id="KW-0560">Oxidoreductase</keyword>
<dbReference type="InterPro" id="IPR045170">
    <property type="entry name" value="MTOX"/>
</dbReference>
<dbReference type="InterPro" id="IPR036188">
    <property type="entry name" value="FAD/NAD-bd_sf"/>
</dbReference>
<organism evidence="6 7">
    <name type="scientific">Cytobacillus purgationiresistens</name>
    <dbReference type="NCBI Taxonomy" id="863449"/>
    <lineage>
        <taxon>Bacteria</taxon>
        <taxon>Bacillati</taxon>
        <taxon>Bacillota</taxon>
        <taxon>Bacilli</taxon>
        <taxon>Bacillales</taxon>
        <taxon>Bacillaceae</taxon>
        <taxon>Cytobacillus</taxon>
    </lineage>
</organism>
<dbReference type="InterPro" id="IPR006076">
    <property type="entry name" value="FAD-dep_OxRdtase"/>
</dbReference>
<evidence type="ECO:0000256" key="1">
    <source>
        <dbReference type="ARBA" id="ARBA00001974"/>
    </source>
</evidence>
<protein>
    <submittedName>
        <fullName evidence="6">Glycine/D-amino acid oxidase-like deaminating enzyme</fullName>
    </submittedName>
</protein>
<gene>
    <name evidence="6" type="ORF">J2S17_005871</name>
</gene>
<name>A0ABU0ART9_9BACI</name>
<keyword evidence="7" id="KW-1185">Reference proteome</keyword>
<dbReference type="EMBL" id="JAUSUB010000059">
    <property type="protein sequence ID" value="MDQ0273910.1"/>
    <property type="molecule type" value="Genomic_DNA"/>
</dbReference>
<dbReference type="PANTHER" id="PTHR10961">
    <property type="entry name" value="PEROXISOMAL SARCOSINE OXIDASE"/>
    <property type="match status" value="1"/>
</dbReference>
<keyword evidence="2" id="KW-0285">Flavoprotein</keyword>
<sequence>MVYDTIIGAGTMGMAAGYYHSKRGKRVLMLDSHNPPHDKGSHHGDTRIIRFSYGEGENYVPLLLRANELWRDLEI</sequence>